<proteinExistence type="inferred from homology"/>
<name>A0A6B1G9B2_9CHLR</name>
<organism evidence="8">
    <name type="scientific">Caldilineaceae bacterium SB0675_bin_29</name>
    <dbReference type="NCBI Taxonomy" id="2605266"/>
    <lineage>
        <taxon>Bacteria</taxon>
        <taxon>Bacillati</taxon>
        <taxon>Chloroflexota</taxon>
        <taxon>Caldilineae</taxon>
        <taxon>Caldilineales</taxon>
        <taxon>Caldilineaceae</taxon>
    </lineage>
</organism>
<feature type="transmembrane region" description="Helical" evidence="7">
    <location>
        <begin position="196"/>
        <end position="215"/>
    </location>
</feature>
<dbReference type="PANTHER" id="PTHR30589:SF0">
    <property type="entry name" value="PHOSPHATIDYLGLYCEROL--PROLIPOPROTEIN DIACYLGLYCERYL TRANSFERASE"/>
    <property type="match status" value="1"/>
</dbReference>
<feature type="transmembrane region" description="Helical" evidence="7">
    <location>
        <begin position="63"/>
        <end position="86"/>
    </location>
</feature>
<evidence type="ECO:0000256" key="1">
    <source>
        <dbReference type="ARBA" id="ARBA00007150"/>
    </source>
</evidence>
<dbReference type="PANTHER" id="PTHR30589">
    <property type="entry name" value="PROLIPOPROTEIN DIACYLGLYCERYL TRANSFERASE"/>
    <property type="match status" value="1"/>
</dbReference>
<evidence type="ECO:0000256" key="3">
    <source>
        <dbReference type="ARBA" id="ARBA00022679"/>
    </source>
</evidence>
<feature type="transmembrane region" description="Helical" evidence="7">
    <location>
        <begin position="30"/>
        <end position="51"/>
    </location>
</feature>
<dbReference type="InterPro" id="IPR001640">
    <property type="entry name" value="Lgt"/>
</dbReference>
<dbReference type="GO" id="GO:0005886">
    <property type="term" value="C:plasma membrane"/>
    <property type="evidence" value="ECO:0007669"/>
    <property type="project" value="InterPro"/>
</dbReference>
<keyword evidence="2" id="KW-1003">Cell membrane</keyword>
<keyword evidence="4 7" id="KW-0812">Transmembrane</keyword>
<dbReference type="EMBL" id="VYDA01000710">
    <property type="protein sequence ID" value="MYH63936.1"/>
    <property type="molecule type" value="Genomic_DNA"/>
</dbReference>
<dbReference type="AlphaFoldDB" id="A0A6B1G9B2"/>
<dbReference type="GO" id="GO:0042158">
    <property type="term" value="P:lipoprotein biosynthetic process"/>
    <property type="evidence" value="ECO:0007669"/>
    <property type="project" value="InterPro"/>
</dbReference>
<evidence type="ECO:0000256" key="7">
    <source>
        <dbReference type="SAM" id="Phobius"/>
    </source>
</evidence>
<feature type="transmembrane region" description="Helical" evidence="7">
    <location>
        <begin position="133"/>
        <end position="154"/>
    </location>
</feature>
<evidence type="ECO:0000256" key="4">
    <source>
        <dbReference type="ARBA" id="ARBA00022692"/>
    </source>
</evidence>
<dbReference type="Pfam" id="PF01790">
    <property type="entry name" value="LGT"/>
    <property type="match status" value="1"/>
</dbReference>
<evidence type="ECO:0000256" key="5">
    <source>
        <dbReference type="ARBA" id="ARBA00022989"/>
    </source>
</evidence>
<keyword evidence="5 7" id="KW-1133">Transmembrane helix</keyword>
<feature type="transmembrane region" description="Helical" evidence="7">
    <location>
        <begin position="106"/>
        <end position="124"/>
    </location>
</feature>
<reference evidence="8" key="1">
    <citation type="submission" date="2019-09" db="EMBL/GenBank/DDBJ databases">
        <title>Characterisation of the sponge microbiome using genome-centric metagenomics.</title>
        <authorList>
            <person name="Engelberts J.P."/>
            <person name="Robbins S.J."/>
            <person name="De Goeij J.M."/>
            <person name="Aranda M."/>
            <person name="Bell S.C."/>
            <person name="Webster N.S."/>
        </authorList>
    </citation>
    <scope>NUCLEOTIDE SEQUENCE</scope>
    <source>
        <strain evidence="8">SB0675_bin_29</strain>
    </source>
</reference>
<keyword evidence="3 8" id="KW-0808">Transferase</keyword>
<keyword evidence="6 7" id="KW-0472">Membrane</keyword>
<evidence type="ECO:0000313" key="8">
    <source>
        <dbReference type="EMBL" id="MYH63936.1"/>
    </source>
</evidence>
<gene>
    <name evidence="8" type="ORF">F4148_20065</name>
</gene>
<keyword evidence="8" id="KW-0449">Lipoprotein</keyword>
<comment type="similarity">
    <text evidence="1">Belongs to the Lgt family.</text>
</comment>
<accession>A0A6B1G9B2</accession>
<evidence type="ECO:0000256" key="6">
    <source>
        <dbReference type="ARBA" id="ARBA00023136"/>
    </source>
</evidence>
<evidence type="ECO:0000256" key="2">
    <source>
        <dbReference type="ARBA" id="ARBA00022475"/>
    </source>
</evidence>
<protein>
    <submittedName>
        <fullName evidence="8">Prolipoprotein diacylglyceryl transferase</fullName>
    </submittedName>
</protein>
<sequence>MWRQFFGFSDNAQCRSRGVTVYPSLPLGPLSLPTAQILAIVAAWFGLSVMARVGRRLRLDADMIWNLGTIAFAAGVIVARLSHAVQFWGVYRAEPLLLISIRPGGLLLWPGVVGALIAGYLYLIRVGVDPRPVAIAAVFGLLAGGVVLEISNFLTGAVVGTMGVPPGTPSWLLSFAGGSFDAVLSQTSSTRHPVALYRAIGMMLIVGGSLVWGNWGRPGRLAGQAVLALALLRLFADGFAADSRLLGSLRVTQVAALVAAAGLALMLARTVDRQGQPQSAGNSEEGGNSSAR</sequence>
<comment type="caution">
    <text evidence="8">The sequence shown here is derived from an EMBL/GenBank/DDBJ whole genome shotgun (WGS) entry which is preliminary data.</text>
</comment>
<dbReference type="GO" id="GO:0008961">
    <property type="term" value="F:phosphatidylglycerol-prolipoprotein diacylglyceryl transferase activity"/>
    <property type="evidence" value="ECO:0007669"/>
    <property type="project" value="InterPro"/>
</dbReference>